<reference evidence="1" key="1">
    <citation type="submission" date="2023-10" db="EMBL/GenBank/DDBJ databases">
        <title>Production of high quality cheese from raw caw milk (raw cheese).</title>
        <authorList>
            <person name="Samouris G."/>
        </authorList>
    </citation>
    <scope>NUCLEOTIDE SEQUENCE</scope>
    <source>
        <strain evidence="1">M17-3</strain>
    </source>
</reference>
<proteinExistence type="predicted"/>
<dbReference type="EMBL" id="JAWHVL010000011">
    <property type="protein sequence ID" value="MDV2632208.1"/>
    <property type="molecule type" value="Genomic_DNA"/>
</dbReference>
<dbReference type="AlphaFoldDB" id="A0AAE4NQI7"/>
<comment type="caution">
    <text evidence="1">The sequence shown here is derived from an EMBL/GenBank/DDBJ whole genome shotgun (WGS) entry which is preliminary data.</text>
</comment>
<dbReference type="RefSeq" id="WP_317059016.1">
    <property type="nucleotide sequence ID" value="NZ_JAWHVL010000011.1"/>
</dbReference>
<dbReference type="Proteomes" id="UP001186047">
    <property type="component" value="Unassembled WGS sequence"/>
</dbReference>
<gene>
    <name evidence="1" type="ORF">RZO31_04865</name>
</gene>
<accession>A0AAE4NQI7</accession>
<name>A0AAE4NQI7_9LACT</name>
<evidence type="ECO:0000313" key="1">
    <source>
        <dbReference type="EMBL" id="MDV2632208.1"/>
    </source>
</evidence>
<sequence>MQSATLKIEDLEKARTFENKHFMILSAKMKPETGHQVILKSDTNKKPIIFFNQNRSPFCIKVSHEFAEGWRIRQEIKQSQMNNKSPENLYHLIKQVEISVAKLCGQEKIGEWEEWKRIFAYEDVYGVAFNRGVRHERKRIKAKNNHLTAFDLISADDVIELSNKLGISEDKLTYAVLEILAERKNGGVV</sequence>
<organism evidence="1 2">
    <name type="scientific">Lactococcus lactis</name>
    <dbReference type="NCBI Taxonomy" id="1358"/>
    <lineage>
        <taxon>Bacteria</taxon>
        <taxon>Bacillati</taxon>
        <taxon>Bacillota</taxon>
        <taxon>Bacilli</taxon>
        <taxon>Lactobacillales</taxon>
        <taxon>Streptococcaceae</taxon>
        <taxon>Lactococcus</taxon>
    </lineage>
</organism>
<evidence type="ECO:0000313" key="2">
    <source>
        <dbReference type="Proteomes" id="UP001186047"/>
    </source>
</evidence>
<protein>
    <submittedName>
        <fullName evidence="1">Uncharacterized protein</fullName>
    </submittedName>
</protein>